<gene>
    <name evidence="4" type="ORF">FEG63_20740</name>
</gene>
<dbReference type="Pfam" id="PF13191">
    <property type="entry name" value="AAA_16"/>
    <property type="match status" value="1"/>
</dbReference>
<reference evidence="4 5" key="1">
    <citation type="submission" date="2019-05" db="EMBL/GenBank/DDBJ databases">
        <title>Mycolicibacterium sphagni ENV482 genome assembly.</title>
        <authorList>
            <person name="Chen W."/>
            <person name="Faulkner N.W."/>
            <person name="Hyman M.R."/>
        </authorList>
    </citation>
    <scope>NUCLEOTIDE SEQUENCE [LARGE SCALE GENOMIC DNA]</scope>
    <source>
        <strain evidence="4 5">ENV482</strain>
    </source>
</reference>
<accession>A0ABX2JX19</accession>
<dbReference type="Pfam" id="PF13240">
    <property type="entry name" value="Zn_Ribbon_1"/>
    <property type="match status" value="1"/>
</dbReference>
<keyword evidence="5" id="KW-1185">Reference proteome</keyword>
<comment type="caution">
    <text evidence="4">The sequence shown here is derived from an EMBL/GenBank/DDBJ whole genome shotgun (WGS) entry which is preliminary data.</text>
</comment>
<name>A0ABX2JX19_9MYCO</name>
<sequence>MVARLVPCGSCGVELPPNSRFCNQCGAPVVPVDRSAEYKQVTVLFADVVRSMDIAASVDLERLRDIMTELLERLVAVARRYGGGTMEYTGDGLMVLFGAPIALEDHAFRACLAALAIQEEAQRLAAEVLRADGVALQLRVGLNSGRVIVGQAGAGSPRNAPAGETIGFAQRMESVAPPGGVMLSASTARLVESIAHLGEAQLVHIKGAERPVPARCLLGIPEQPNSAQPAGPHLVGRQSEMAALRGLFDRGMDGRGAVVRLVGVPGIGKSRLVREVSDLASARNVEVFSTFGESHASDVPFRVVARLLRTATGVHHLDGAAARARIRGQFPDADPDDVLLFDDLLGIADPDVELPRVDPDARRRRMTGLVNSALLTRQAPAVYIVEDAHWSDAISASMVADFLSVIPQTRSLVVITYRPEYDGTLARLPGAETIALEPLGARDAASLIGRLLGRDESVDLLGDTIAERAAGNPFFAIEMVRELADRGVLEGNRGEYVSNIAAATVDVPATLQAAIAARIDRLQPKVKRALSTAAVIGSRIDRNVLDALQMESEIVELVTAEFIDQVPSTGQPEYVFHHPLIRAVAYESMLKSDRADVHRRVAAAIESRDPAAAEENAALIAEHLDSAGELRAAYGWHMRAARWATSRDIAAARSSWERARLIADALPEGSQDRTMMRIAPRTMLCGTAYRVHAAGIDEHVEELRQLCSEAGDKASLAIAMAGLVMDHVYQGRVQEGSRLASESMALIESIGDDALTVGLSFPAIYAKIESAEYSDVLRWSQGMVDSADGDPSKGNFIFGSPLALALASRAVGRYCLGHTEWADDVRNGVVMARNADPLTYSAVVAWGYFPGIMFGALVADDRAVAEIQDALRVAERSGNNMALAFARLALGVALVHRNSVAERDQGHVLLTDVSDTFLRQQHNLGDRPLVDVYVARESARRGDRDAALSLMVAAVEHFVSEGRLVGWGVPATGVLVETLLDRGGPGDLDRAEAAVERLAAAPTDHEFAMRQVWVLRLRALVARAYGDHIAYREYRARYRDAATSRGFEGHMVWASSE</sequence>
<proteinExistence type="predicted"/>
<keyword evidence="1" id="KW-0547">Nucleotide-binding</keyword>
<evidence type="ECO:0000259" key="3">
    <source>
        <dbReference type="PROSITE" id="PS50125"/>
    </source>
</evidence>
<dbReference type="CDD" id="cd07302">
    <property type="entry name" value="CHD"/>
    <property type="match status" value="1"/>
</dbReference>
<dbReference type="InterPro" id="IPR026870">
    <property type="entry name" value="Zinc_ribbon_dom"/>
</dbReference>
<dbReference type="Proteomes" id="UP000708347">
    <property type="component" value="Unassembled WGS sequence"/>
</dbReference>
<protein>
    <submittedName>
        <fullName evidence="4">Cyclase</fullName>
    </submittedName>
</protein>
<dbReference type="SMART" id="SM00044">
    <property type="entry name" value="CYCc"/>
    <property type="match status" value="1"/>
</dbReference>
<dbReference type="InterPro" id="IPR041664">
    <property type="entry name" value="AAA_16"/>
</dbReference>
<dbReference type="InterPro" id="IPR001054">
    <property type="entry name" value="A/G_cyclase"/>
</dbReference>
<organism evidence="4 5">
    <name type="scientific">Mycolicibacterium sphagni</name>
    <dbReference type="NCBI Taxonomy" id="1786"/>
    <lineage>
        <taxon>Bacteria</taxon>
        <taxon>Bacillati</taxon>
        <taxon>Actinomycetota</taxon>
        <taxon>Actinomycetes</taxon>
        <taxon>Mycobacteriales</taxon>
        <taxon>Mycobacteriaceae</taxon>
        <taxon>Mycolicibacterium</taxon>
    </lineage>
</organism>
<dbReference type="EMBL" id="VBSB01000012">
    <property type="protein sequence ID" value="NTY61975.1"/>
    <property type="molecule type" value="Genomic_DNA"/>
</dbReference>
<evidence type="ECO:0000313" key="4">
    <source>
        <dbReference type="EMBL" id="NTY61975.1"/>
    </source>
</evidence>
<dbReference type="SUPFAM" id="SSF55073">
    <property type="entry name" value="Nucleotide cyclase"/>
    <property type="match status" value="1"/>
</dbReference>
<dbReference type="InterPro" id="IPR029787">
    <property type="entry name" value="Nucleotide_cyclase"/>
</dbReference>
<dbReference type="SUPFAM" id="SSF52540">
    <property type="entry name" value="P-loop containing nucleoside triphosphate hydrolases"/>
    <property type="match status" value="1"/>
</dbReference>
<evidence type="ECO:0000256" key="2">
    <source>
        <dbReference type="ARBA" id="ARBA00022840"/>
    </source>
</evidence>
<dbReference type="PANTHER" id="PTHR16305:SF28">
    <property type="entry name" value="GUANYLATE CYCLASE DOMAIN-CONTAINING PROTEIN"/>
    <property type="match status" value="1"/>
</dbReference>
<dbReference type="Gene3D" id="3.40.50.300">
    <property type="entry name" value="P-loop containing nucleotide triphosphate hydrolases"/>
    <property type="match status" value="1"/>
</dbReference>
<feature type="domain" description="Guanylate cyclase" evidence="3">
    <location>
        <begin position="42"/>
        <end position="173"/>
    </location>
</feature>
<dbReference type="Pfam" id="PF00211">
    <property type="entry name" value="Guanylate_cyc"/>
    <property type="match status" value="1"/>
</dbReference>
<dbReference type="Gene3D" id="3.30.70.1230">
    <property type="entry name" value="Nucleotide cyclase"/>
    <property type="match status" value="1"/>
</dbReference>
<dbReference type="InterPro" id="IPR027417">
    <property type="entry name" value="P-loop_NTPase"/>
</dbReference>
<evidence type="ECO:0000313" key="5">
    <source>
        <dbReference type="Proteomes" id="UP000708347"/>
    </source>
</evidence>
<dbReference type="PANTHER" id="PTHR16305">
    <property type="entry name" value="TESTICULAR SOLUBLE ADENYLYL CYCLASE"/>
    <property type="match status" value="1"/>
</dbReference>
<keyword evidence="2" id="KW-0067">ATP-binding</keyword>
<dbReference type="PROSITE" id="PS50125">
    <property type="entry name" value="GUANYLATE_CYCLASE_2"/>
    <property type="match status" value="1"/>
</dbReference>
<evidence type="ECO:0000256" key="1">
    <source>
        <dbReference type="ARBA" id="ARBA00022741"/>
    </source>
</evidence>